<evidence type="ECO:0000256" key="11">
    <source>
        <dbReference type="ARBA" id="ARBA00023136"/>
    </source>
</evidence>
<evidence type="ECO:0000256" key="12">
    <source>
        <dbReference type="ARBA" id="ARBA00023316"/>
    </source>
</evidence>
<dbReference type="UniPathway" id="UPA00219"/>
<evidence type="ECO:0000256" key="1">
    <source>
        <dbReference type="ARBA" id="ARBA00004167"/>
    </source>
</evidence>
<keyword evidence="12" id="KW-0961">Cell wall biogenesis/degradation</keyword>
<evidence type="ECO:0000259" key="17">
    <source>
        <dbReference type="Pfam" id="PF03717"/>
    </source>
</evidence>
<evidence type="ECO:0000256" key="14">
    <source>
        <dbReference type="SAM" id="MobiDB-lite"/>
    </source>
</evidence>
<evidence type="ECO:0000259" key="16">
    <source>
        <dbReference type="Pfam" id="PF00905"/>
    </source>
</evidence>
<feature type="domain" description="Penicillin-binding protein dimerisation" evidence="17">
    <location>
        <begin position="66"/>
        <end position="307"/>
    </location>
</feature>
<evidence type="ECO:0000256" key="6">
    <source>
        <dbReference type="ARBA" id="ARBA00022475"/>
    </source>
</evidence>
<comment type="catalytic activity">
    <reaction evidence="13">
        <text>Preferential cleavage: (Ac)2-L-Lys-D-Ala-|-D-Ala. Also transpeptidation of peptidyl-alanyl moieties that are N-acyl substituents of D-alanine.</text>
        <dbReference type="EC" id="3.4.16.4"/>
    </reaction>
</comment>
<evidence type="ECO:0000256" key="4">
    <source>
        <dbReference type="ARBA" id="ARBA00007171"/>
    </source>
</evidence>
<reference evidence="18 19" key="1">
    <citation type="submission" date="2019-11" db="EMBL/GenBank/DDBJ databases">
        <title>Bacillus idriensis genome.</title>
        <authorList>
            <person name="Konopka E.N."/>
            <person name="Newman J.D."/>
        </authorList>
    </citation>
    <scope>NUCLEOTIDE SEQUENCE [LARGE SCALE GENOMIC DNA]</scope>
    <source>
        <strain evidence="18 19">DSM 19097</strain>
    </source>
</reference>
<comment type="similarity">
    <text evidence="4">Belongs to the transpeptidase family.</text>
</comment>
<dbReference type="Proteomes" id="UP000441585">
    <property type="component" value="Unassembled WGS sequence"/>
</dbReference>
<sequence>MTEPGNSQADLRKLKKTRLIRINVFFFFVFLLFVALIIRLGVVQIVQGEEFSKEVSRTESNYASFPAPRGKMYDRNGNVLVENIGVEAITYTVEKTTKASDKIETAKALASLIEIPTEFLKDRDLKDYWVAANPEEAANLLKEKEKEKKGSETYQLQIDRVPETELNKLKGNKNELEVVALYTRFSAGYAYEPQIVTATGLTDGEELTKEELTRVAENLELLPGIDVITDWKRSYPNGDLLTGVFGSVTTPKQGILEARKSYYTARGYARNERVGRSNLEYQYEDYLNPRKAKVQYVTDSSGKVISETMIDEGRRGYDLKLSFDLELQKQLDTIVEEELRVARGKTGNHLADRAFAVMMDPNTGDVLAMSGKKYDFEDGKINDYIIGNFTTQYEIGSTIKGATVLAGYQHGISRGTVYNDTPLILKGTPIKKSVRNMGPVNDITALKRSSNVYMFRVAMEIAGETYVPKGPFDASSSDYQQMRNYYSQFGLGVKTGIDLPNEAIGQQTTADNPGKLLDMAIGQFDTYTPLQMAQYVSTIANGGYRVEPKIVNSIHSPVEEEGLGSIVTEHETRILNRINNSEEDIRQVQRGFEAVTKTGGTAAGIFGKYDVAGKTGTSQTSYYAEESKRAYYGTDTNNLAFVGYYPASKPEVAISVIVPYTGLRAGHPVNKYIAKRAIEAYANLEPKDPNAEPEPPAGTAENTEE</sequence>
<dbReference type="InterPro" id="IPR012338">
    <property type="entry name" value="Beta-lactam/transpept-like"/>
</dbReference>
<keyword evidence="8" id="KW-0133">Cell shape</keyword>
<evidence type="ECO:0000313" key="19">
    <source>
        <dbReference type="Proteomes" id="UP000441585"/>
    </source>
</evidence>
<name>A0A6I2M5A8_9BACI</name>
<keyword evidence="11 15" id="KW-0472">Membrane</keyword>
<evidence type="ECO:0000256" key="10">
    <source>
        <dbReference type="ARBA" id="ARBA00022989"/>
    </source>
</evidence>
<gene>
    <name evidence="18" type="ORF">GJU41_05180</name>
</gene>
<keyword evidence="7 15" id="KW-0812">Transmembrane</keyword>
<feature type="region of interest" description="Disordered" evidence="14">
    <location>
        <begin position="684"/>
        <end position="705"/>
    </location>
</feature>
<dbReference type="Pfam" id="PF00905">
    <property type="entry name" value="Transpeptidase"/>
    <property type="match status" value="1"/>
</dbReference>
<dbReference type="GO" id="GO:0009002">
    <property type="term" value="F:serine-type D-Ala-D-Ala carboxypeptidase activity"/>
    <property type="evidence" value="ECO:0007669"/>
    <property type="project" value="UniProtKB-EC"/>
</dbReference>
<evidence type="ECO:0000256" key="9">
    <source>
        <dbReference type="ARBA" id="ARBA00022984"/>
    </source>
</evidence>
<comment type="subcellular location">
    <subcellularLocation>
        <location evidence="2">Cell membrane</location>
    </subcellularLocation>
    <subcellularLocation>
        <location evidence="1">Membrane</location>
        <topology evidence="1">Single-pass membrane protein</topology>
    </subcellularLocation>
</comment>
<protein>
    <recommendedName>
        <fullName evidence="5">serine-type D-Ala-D-Ala carboxypeptidase</fullName>
        <ecNumber evidence="5">3.4.16.4</ecNumber>
    </recommendedName>
</protein>
<dbReference type="Gene3D" id="3.90.1310.10">
    <property type="entry name" value="Penicillin-binding protein 2a (Domain 2)"/>
    <property type="match status" value="1"/>
</dbReference>
<dbReference type="RefSeq" id="WP_070877118.1">
    <property type="nucleotide sequence ID" value="NZ_CAJGAA010000001.1"/>
</dbReference>
<comment type="caution">
    <text evidence="18">The sequence shown here is derived from an EMBL/GenBank/DDBJ whole genome shotgun (WGS) entry which is preliminary data.</text>
</comment>
<feature type="domain" description="Penicillin-binding protein transpeptidase" evidence="16">
    <location>
        <begin position="355"/>
        <end position="678"/>
    </location>
</feature>
<dbReference type="GO" id="GO:0008360">
    <property type="term" value="P:regulation of cell shape"/>
    <property type="evidence" value="ECO:0007669"/>
    <property type="project" value="UniProtKB-KW"/>
</dbReference>
<evidence type="ECO:0000313" key="18">
    <source>
        <dbReference type="EMBL" id="MRX53355.1"/>
    </source>
</evidence>
<dbReference type="PANTHER" id="PTHR30627">
    <property type="entry name" value="PEPTIDOGLYCAN D,D-TRANSPEPTIDASE"/>
    <property type="match status" value="1"/>
</dbReference>
<keyword evidence="19" id="KW-1185">Reference proteome</keyword>
<evidence type="ECO:0000256" key="7">
    <source>
        <dbReference type="ARBA" id="ARBA00022692"/>
    </source>
</evidence>
<dbReference type="GO" id="GO:0071555">
    <property type="term" value="P:cell wall organization"/>
    <property type="evidence" value="ECO:0007669"/>
    <property type="project" value="UniProtKB-KW"/>
</dbReference>
<dbReference type="EC" id="3.4.16.4" evidence="5"/>
<dbReference type="Pfam" id="PF03717">
    <property type="entry name" value="PBP_dimer"/>
    <property type="match status" value="1"/>
</dbReference>
<dbReference type="PANTHER" id="PTHR30627:SF2">
    <property type="entry name" value="PEPTIDOGLYCAN D,D-TRANSPEPTIDASE MRDA"/>
    <property type="match status" value="1"/>
</dbReference>
<dbReference type="SUPFAM" id="SSF56601">
    <property type="entry name" value="beta-lactamase/transpeptidase-like"/>
    <property type="match status" value="1"/>
</dbReference>
<keyword evidence="10 15" id="KW-1133">Transmembrane helix</keyword>
<dbReference type="EMBL" id="WKKF01000001">
    <property type="protein sequence ID" value="MRX53355.1"/>
    <property type="molecule type" value="Genomic_DNA"/>
</dbReference>
<dbReference type="SUPFAM" id="SSF56519">
    <property type="entry name" value="Penicillin binding protein dimerisation domain"/>
    <property type="match status" value="1"/>
</dbReference>
<dbReference type="InterPro" id="IPR005311">
    <property type="entry name" value="PBP_dimer"/>
</dbReference>
<evidence type="ECO:0000256" key="3">
    <source>
        <dbReference type="ARBA" id="ARBA00004752"/>
    </source>
</evidence>
<dbReference type="InterPro" id="IPR050515">
    <property type="entry name" value="Beta-lactam/transpept"/>
</dbReference>
<dbReference type="GO" id="GO:0005886">
    <property type="term" value="C:plasma membrane"/>
    <property type="evidence" value="ECO:0007669"/>
    <property type="project" value="UniProtKB-SubCell"/>
</dbReference>
<dbReference type="InterPro" id="IPR001460">
    <property type="entry name" value="PCN-bd_Tpept"/>
</dbReference>
<evidence type="ECO:0000256" key="5">
    <source>
        <dbReference type="ARBA" id="ARBA00012448"/>
    </source>
</evidence>
<organism evidence="18 19">
    <name type="scientific">Metabacillus idriensis</name>
    <dbReference type="NCBI Taxonomy" id="324768"/>
    <lineage>
        <taxon>Bacteria</taxon>
        <taxon>Bacillati</taxon>
        <taxon>Bacillota</taxon>
        <taxon>Bacilli</taxon>
        <taxon>Bacillales</taxon>
        <taxon>Bacillaceae</taxon>
        <taxon>Metabacillus</taxon>
    </lineage>
</organism>
<dbReference type="GO" id="GO:0009252">
    <property type="term" value="P:peptidoglycan biosynthetic process"/>
    <property type="evidence" value="ECO:0007669"/>
    <property type="project" value="UniProtKB-UniPathway"/>
</dbReference>
<accession>A0A6I2M5A8</accession>
<dbReference type="Gene3D" id="3.40.710.10">
    <property type="entry name" value="DD-peptidase/beta-lactamase superfamily"/>
    <property type="match status" value="1"/>
</dbReference>
<proteinExistence type="inferred from homology"/>
<dbReference type="GO" id="GO:0071972">
    <property type="term" value="F:peptidoglycan L,D-transpeptidase activity"/>
    <property type="evidence" value="ECO:0007669"/>
    <property type="project" value="TreeGrafter"/>
</dbReference>
<evidence type="ECO:0000256" key="13">
    <source>
        <dbReference type="ARBA" id="ARBA00034000"/>
    </source>
</evidence>
<feature type="transmembrane region" description="Helical" evidence="15">
    <location>
        <begin position="20"/>
        <end position="42"/>
    </location>
</feature>
<comment type="pathway">
    <text evidence="3">Cell wall biogenesis; peptidoglycan biosynthesis.</text>
</comment>
<dbReference type="GO" id="GO:0008658">
    <property type="term" value="F:penicillin binding"/>
    <property type="evidence" value="ECO:0007669"/>
    <property type="project" value="InterPro"/>
</dbReference>
<dbReference type="InterPro" id="IPR036138">
    <property type="entry name" value="PBP_dimer_sf"/>
</dbReference>
<evidence type="ECO:0000256" key="8">
    <source>
        <dbReference type="ARBA" id="ARBA00022960"/>
    </source>
</evidence>
<keyword evidence="9" id="KW-0573">Peptidoglycan synthesis</keyword>
<evidence type="ECO:0000256" key="15">
    <source>
        <dbReference type="SAM" id="Phobius"/>
    </source>
</evidence>
<dbReference type="AlphaFoldDB" id="A0A6I2M5A8"/>
<dbReference type="Gene3D" id="1.10.10.1230">
    <property type="entry name" value="Penicillin-binding protein, N-terminal non-catalytic domain, head sub-domain"/>
    <property type="match status" value="1"/>
</dbReference>
<evidence type="ECO:0000256" key="2">
    <source>
        <dbReference type="ARBA" id="ARBA00004236"/>
    </source>
</evidence>
<keyword evidence="6" id="KW-1003">Cell membrane</keyword>